<dbReference type="RefSeq" id="WP_344021902.1">
    <property type="nucleotide sequence ID" value="NZ_BAAABX010000019.1"/>
</dbReference>
<dbReference type="GO" id="GO:0032259">
    <property type="term" value="P:methylation"/>
    <property type="evidence" value="ECO:0007669"/>
    <property type="project" value="UniProtKB-KW"/>
</dbReference>
<keyword evidence="2" id="KW-0489">Methyltransferase</keyword>
<sequence length="217" mass="23891">MTEPDFLRTTRTSYDTIAADYADRFRDELASKPLERALLSGFAELVRDSGPVLDVGCGTGRVTAHLAGLGTAVSGVDLSPGMIEIARRDHPHLRFDVGSMLELDVPDGSLGGLLAWYSVIHVPREQRPRVFAEFHRVLAPGGQVLLGFQVGDETSHRTEGFGRPIALDFHRLQPDEIAEMLRRAGLEVHTRMVREPQDTAAFEVTPQGFLLARRPAP</sequence>
<dbReference type="Gene3D" id="3.40.50.150">
    <property type="entry name" value="Vaccinia Virus protein VP39"/>
    <property type="match status" value="1"/>
</dbReference>
<dbReference type="PANTHER" id="PTHR42912">
    <property type="entry name" value="METHYLTRANSFERASE"/>
    <property type="match status" value="1"/>
</dbReference>
<dbReference type="PANTHER" id="PTHR42912:SF80">
    <property type="entry name" value="METHYLTRANSFERASE DOMAIN-CONTAINING PROTEIN"/>
    <property type="match status" value="1"/>
</dbReference>
<feature type="domain" description="Methyltransferase" evidence="1">
    <location>
        <begin position="52"/>
        <end position="142"/>
    </location>
</feature>
<evidence type="ECO:0000259" key="1">
    <source>
        <dbReference type="Pfam" id="PF13649"/>
    </source>
</evidence>
<name>A0ABN0YJE9_9ACTN</name>
<accession>A0ABN0YJE9</accession>
<keyword evidence="2" id="KW-0808">Transferase</keyword>
<dbReference type="Pfam" id="PF13649">
    <property type="entry name" value="Methyltransf_25"/>
    <property type="match status" value="1"/>
</dbReference>
<dbReference type="InterPro" id="IPR050508">
    <property type="entry name" value="Methyltransf_Superfamily"/>
</dbReference>
<proteinExistence type="predicted"/>
<dbReference type="SUPFAM" id="SSF53335">
    <property type="entry name" value="S-adenosyl-L-methionine-dependent methyltransferases"/>
    <property type="match status" value="1"/>
</dbReference>
<dbReference type="EMBL" id="BAAABX010000019">
    <property type="protein sequence ID" value="GAA0397631.1"/>
    <property type="molecule type" value="Genomic_DNA"/>
</dbReference>
<keyword evidence="3" id="KW-1185">Reference proteome</keyword>
<dbReference type="Proteomes" id="UP001500879">
    <property type="component" value="Unassembled WGS sequence"/>
</dbReference>
<dbReference type="InterPro" id="IPR041698">
    <property type="entry name" value="Methyltransf_25"/>
</dbReference>
<organism evidence="2 3">
    <name type="scientific">Streptomyces luteireticuli</name>
    <dbReference type="NCBI Taxonomy" id="173858"/>
    <lineage>
        <taxon>Bacteria</taxon>
        <taxon>Bacillati</taxon>
        <taxon>Actinomycetota</taxon>
        <taxon>Actinomycetes</taxon>
        <taxon>Kitasatosporales</taxon>
        <taxon>Streptomycetaceae</taxon>
        <taxon>Streptomyces</taxon>
    </lineage>
</organism>
<dbReference type="CDD" id="cd02440">
    <property type="entry name" value="AdoMet_MTases"/>
    <property type="match status" value="1"/>
</dbReference>
<reference evidence="2 3" key="1">
    <citation type="journal article" date="2019" name="Int. J. Syst. Evol. Microbiol.">
        <title>The Global Catalogue of Microorganisms (GCM) 10K type strain sequencing project: providing services to taxonomists for standard genome sequencing and annotation.</title>
        <authorList>
            <consortium name="The Broad Institute Genomics Platform"/>
            <consortium name="The Broad Institute Genome Sequencing Center for Infectious Disease"/>
            <person name="Wu L."/>
            <person name="Ma J."/>
        </authorList>
    </citation>
    <scope>NUCLEOTIDE SEQUENCE [LARGE SCALE GENOMIC DNA]</scope>
    <source>
        <strain evidence="2 3">JCM 4788</strain>
    </source>
</reference>
<dbReference type="GO" id="GO:0008168">
    <property type="term" value="F:methyltransferase activity"/>
    <property type="evidence" value="ECO:0007669"/>
    <property type="project" value="UniProtKB-KW"/>
</dbReference>
<protein>
    <submittedName>
        <fullName evidence="2">Class I SAM-dependent methyltransferase</fullName>
    </submittedName>
</protein>
<comment type="caution">
    <text evidence="2">The sequence shown here is derived from an EMBL/GenBank/DDBJ whole genome shotgun (WGS) entry which is preliminary data.</text>
</comment>
<dbReference type="InterPro" id="IPR029063">
    <property type="entry name" value="SAM-dependent_MTases_sf"/>
</dbReference>
<evidence type="ECO:0000313" key="3">
    <source>
        <dbReference type="Proteomes" id="UP001500879"/>
    </source>
</evidence>
<evidence type="ECO:0000313" key="2">
    <source>
        <dbReference type="EMBL" id="GAA0397631.1"/>
    </source>
</evidence>
<gene>
    <name evidence="2" type="ORF">GCM10010357_18410</name>
</gene>